<dbReference type="PANTHER" id="PTHR24276">
    <property type="entry name" value="POLYSERASE-RELATED"/>
    <property type="match status" value="1"/>
</dbReference>
<dbReference type="InterPro" id="IPR043504">
    <property type="entry name" value="Peptidase_S1_PA_chymotrypsin"/>
</dbReference>
<dbReference type="PANTHER" id="PTHR24276:SF98">
    <property type="entry name" value="FI18310P1-RELATED"/>
    <property type="match status" value="1"/>
</dbReference>
<evidence type="ECO:0000313" key="8">
    <source>
        <dbReference type="EMBL" id="KAF7992246.1"/>
    </source>
</evidence>
<name>A0A834XSY1_APHGI</name>
<comment type="similarity">
    <text evidence="1">Belongs to the peptidase S1 family.</text>
</comment>
<keyword evidence="6" id="KW-0732">Signal</keyword>
<reference evidence="8 9" key="1">
    <citation type="submission" date="2020-08" db="EMBL/GenBank/DDBJ databases">
        <title>Aphidius gifuensis genome sequencing and assembly.</title>
        <authorList>
            <person name="Du Z."/>
        </authorList>
    </citation>
    <scope>NUCLEOTIDE SEQUENCE [LARGE SCALE GENOMIC DNA]</scope>
    <source>
        <strain evidence="8">YNYX2018</strain>
        <tissue evidence="8">Adults</tissue>
    </source>
</reference>
<keyword evidence="2" id="KW-0645">Protease</keyword>
<dbReference type="PRINTS" id="PR00722">
    <property type="entry name" value="CHYMOTRYPSIN"/>
</dbReference>
<evidence type="ECO:0000256" key="1">
    <source>
        <dbReference type="ARBA" id="ARBA00007664"/>
    </source>
</evidence>
<feature type="signal peptide" evidence="6">
    <location>
        <begin position="1"/>
        <end position="31"/>
    </location>
</feature>
<keyword evidence="5" id="KW-1015">Disulfide bond</keyword>
<proteinExistence type="inferred from homology"/>
<evidence type="ECO:0000256" key="4">
    <source>
        <dbReference type="ARBA" id="ARBA00022825"/>
    </source>
</evidence>
<dbReference type="InterPro" id="IPR050430">
    <property type="entry name" value="Peptidase_S1"/>
</dbReference>
<evidence type="ECO:0000256" key="6">
    <source>
        <dbReference type="SAM" id="SignalP"/>
    </source>
</evidence>
<comment type="caution">
    <text evidence="8">The sequence shown here is derived from an EMBL/GenBank/DDBJ whole genome shotgun (WGS) entry which is preliminary data.</text>
</comment>
<dbReference type="InterPro" id="IPR001314">
    <property type="entry name" value="Peptidase_S1A"/>
</dbReference>
<dbReference type="GO" id="GO:0006508">
    <property type="term" value="P:proteolysis"/>
    <property type="evidence" value="ECO:0007669"/>
    <property type="project" value="UniProtKB-KW"/>
</dbReference>
<protein>
    <recommendedName>
        <fullName evidence="7">Peptidase S1 domain-containing protein</fullName>
    </recommendedName>
</protein>
<dbReference type="SUPFAM" id="SSF50494">
    <property type="entry name" value="Trypsin-like serine proteases"/>
    <property type="match status" value="3"/>
</dbReference>
<organism evidence="8 9">
    <name type="scientific">Aphidius gifuensis</name>
    <name type="common">Parasitoid wasp</name>
    <dbReference type="NCBI Taxonomy" id="684658"/>
    <lineage>
        <taxon>Eukaryota</taxon>
        <taxon>Metazoa</taxon>
        <taxon>Ecdysozoa</taxon>
        <taxon>Arthropoda</taxon>
        <taxon>Hexapoda</taxon>
        <taxon>Insecta</taxon>
        <taxon>Pterygota</taxon>
        <taxon>Neoptera</taxon>
        <taxon>Endopterygota</taxon>
        <taxon>Hymenoptera</taxon>
        <taxon>Apocrita</taxon>
        <taxon>Ichneumonoidea</taxon>
        <taxon>Braconidae</taxon>
        <taxon>Aphidiinae</taxon>
        <taxon>Aphidius</taxon>
    </lineage>
</organism>
<dbReference type="Pfam" id="PF00089">
    <property type="entry name" value="Trypsin"/>
    <property type="match status" value="3"/>
</dbReference>
<dbReference type="Gene3D" id="2.40.10.10">
    <property type="entry name" value="Trypsin-like serine proteases"/>
    <property type="match status" value="3"/>
</dbReference>
<gene>
    <name evidence="8" type="ORF">HCN44_001571</name>
</gene>
<evidence type="ECO:0000313" key="9">
    <source>
        <dbReference type="Proteomes" id="UP000639338"/>
    </source>
</evidence>
<feature type="chain" id="PRO_5032937130" description="Peptidase S1 domain-containing protein" evidence="6">
    <location>
        <begin position="32"/>
        <end position="448"/>
    </location>
</feature>
<dbReference type="SMART" id="SM00020">
    <property type="entry name" value="Tryp_SPc"/>
    <property type="match status" value="1"/>
</dbReference>
<evidence type="ECO:0000256" key="2">
    <source>
        <dbReference type="ARBA" id="ARBA00022670"/>
    </source>
</evidence>
<dbReference type="OrthoDB" id="8189841at2759"/>
<evidence type="ECO:0000256" key="5">
    <source>
        <dbReference type="ARBA" id="ARBA00023157"/>
    </source>
</evidence>
<keyword evidence="9" id="KW-1185">Reference proteome</keyword>
<evidence type="ECO:0000256" key="3">
    <source>
        <dbReference type="ARBA" id="ARBA00022801"/>
    </source>
</evidence>
<dbReference type="PROSITE" id="PS50240">
    <property type="entry name" value="TRYPSIN_DOM"/>
    <property type="match status" value="1"/>
</dbReference>
<dbReference type="InterPro" id="IPR009003">
    <property type="entry name" value="Peptidase_S1_PA"/>
</dbReference>
<keyword evidence="4" id="KW-0720">Serine protease</keyword>
<accession>A0A834XSY1</accession>
<dbReference type="FunFam" id="2.40.10.10:FF:000068">
    <property type="entry name" value="transmembrane protease serine 2"/>
    <property type="match status" value="1"/>
</dbReference>
<keyword evidence="3" id="KW-0378">Hydrolase</keyword>
<dbReference type="EMBL" id="JACMRX010000003">
    <property type="protein sequence ID" value="KAF7992246.1"/>
    <property type="molecule type" value="Genomic_DNA"/>
</dbReference>
<dbReference type="AlphaFoldDB" id="A0A834XSY1"/>
<dbReference type="Proteomes" id="UP000639338">
    <property type="component" value="Unassembled WGS sequence"/>
</dbReference>
<dbReference type="GO" id="GO:0004252">
    <property type="term" value="F:serine-type endopeptidase activity"/>
    <property type="evidence" value="ECO:0007669"/>
    <property type="project" value="InterPro"/>
</dbReference>
<dbReference type="InterPro" id="IPR001254">
    <property type="entry name" value="Trypsin_dom"/>
</dbReference>
<sequence length="448" mass="50375">MSILMTSGRTIFLFLLSFHFFGTSNIPGVNGNSPKKIYGGEAVEFNKHPQGVSVQFQNQHICGGVIISDRHILTSASCVLNEPNVIYGNLKILTGTKDLLFDNGDTFAKYYEVAYVIFHLNYDPYKTWKNDIALLKTTSSINFTIRCNYALMPTIGLTANLFVLGWGINPFTQIMTRYLQMLHVRSMNHFSCNQKYFYLGYLNKQQHCLILSETTQITQGNAGSPVMTGRRVVGVTGNLAKKVYGGYDVEIDKHPQIVSIQFRNQHICGGAIISNRHVLTSASCVLADLHVVYGNIKILSGTNDLMYDYESIFAKFYEVAYVIFHHDYNPRNAWRNDIGVNGNLAKKVHSAIAVEIHKHPQVVSVQLQNQHICGGVIISDRHVLTSASCVLADLHVVYGNIKILSGTNDLLFDFESIFAKFYEVAYVIFHHNYNPRDAWKNDIGKIAI</sequence>
<evidence type="ECO:0000259" key="7">
    <source>
        <dbReference type="PROSITE" id="PS50240"/>
    </source>
</evidence>
<feature type="domain" description="Peptidase S1" evidence="7">
    <location>
        <begin position="37"/>
        <end position="256"/>
    </location>
</feature>